<protein>
    <recommendedName>
        <fullName evidence="1">Callose synthase helical domain-containing protein</fullName>
    </recommendedName>
</protein>
<dbReference type="Pfam" id="PF25968">
    <property type="entry name" value="CALS1"/>
    <property type="match status" value="1"/>
</dbReference>
<dbReference type="PANTHER" id="PTHR12741:SF48">
    <property type="entry name" value="1,3-BETA-GLUCAN SYNTHASE COMPONENT FKS1-RELATED"/>
    <property type="match status" value="1"/>
</dbReference>
<reference evidence="2" key="1">
    <citation type="submission" date="2022-06" db="EMBL/GenBank/DDBJ databases">
        <title>Uncovering the hologenomic basis of an extraordinary plant invasion.</title>
        <authorList>
            <person name="Bieker V.C."/>
            <person name="Martin M.D."/>
            <person name="Gilbert T."/>
            <person name="Hodgins K."/>
            <person name="Battlay P."/>
            <person name="Petersen B."/>
            <person name="Wilson J."/>
        </authorList>
    </citation>
    <scope>NUCLEOTIDE SEQUENCE</scope>
    <source>
        <strain evidence="2">AA19_3_7</strain>
        <tissue evidence="2">Leaf</tissue>
    </source>
</reference>
<keyword evidence="3" id="KW-1185">Reference proteome</keyword>
<feature type="non-terminal residue" evidence="2">
    <location>
        <position position="1"/>
    </location>
</feature>
<name>A0AAD5DB92_AMBAR</name>
<feature type="domain" description="Callose synthase helical" evidence="1">
    <location>
        <begin position="1"/>
        <end position="160"/>
    </location>
</feature>
<dbReference type="AlphaFoldDB" id="A0AAD5DB92"/>
<evidence type="ECO:0000259" key="1">
    <source>
        <dbReference type="Pfam" id="PF25968"/>
    </source>
</evidence>
<dbReference type="InterPro" id="IPR058851">
    <property type="entry name" value="CALS1_helical"/>
</dbReference>
<sequence length="160" mass="18661">IPIALDMAKDSNGKDRELKKRIENDNYMSCAVRECYASFRNIIKFLVRGSREKKVINDIFAEVDKHIESGDIVSDFKMSALPILYDHVVKLIKYLLTNKQEDRDQVVILFQDMHEVVTRDIMEERLDWQGDEVDEQIQLFQPAGAILFPTPESEAWKEKV</sequence>
<dbReference type="EMBL" id="JAMZMK010000431">
    <property type="protein sequence ID" value="KAI7756352.1"/>
    <property type="molecule type" value="Genomic_DNA"/>
</dbReference>
<dbReference type="GO" id="GO:0046527">
    <property type="term" value="F:glucosyltransferase activity"/>
    <property type="evidence" value="ECO:0007669"/>
    <property type="project" value="TreeGrafter"/>
</dbReference>
<gene>
    <name evidence="2" type="ORF">M8C21_026365</name>
</gene>
<feature type="non-terminal residue" evidence="2">
    <location>
        <position position="160"/>
    </location>
</feature>
<accession>A0AAD5DB92</accession>
<evidence type="ECO:0000313" key="3">
    <source>
        <dbReference type="Proteomes" id="UP001206925"/>
    </source>
</evidence>
<dbReference type="PANTHER" id="PTHR12741">
    <property type="entry name" value="LYST-INTERACTING PROTEIN LIP5 DOPAMINE RESPONSIVE PROTEIN DRG-1"/>
    <property type="match status" value="1"/>
</dbReference>
<proteinExistence type="predicted"/>
<organism evidence="2 3">
    <name type="scientific">Ambrosia artemisiifolia</name>
    <name type="common">Common ragweed</name>
    <dbReference type="NCBI Taxonomy" id="4212"/>
    <lineage>
        <taxon>Eukaryota</taxon>
        <taxon>Viridiplantae</taxon>
        <taxon>Streptophyta</taxon>
        <taxon>Embryophyta</taxon>
        <taxon>Tracheophyta</taxon>
        <taxon>Spermatophyta</taxon>
        <taxon>Magnoliopsida</taxon>
        <taxon>eudicotyledons</taxon>
        <taxon>Gunneridae</taxon>
        <taxon>Pentapetalae</taxon>
        <taxon>asterids</taxon>
        <taxon>campanulids</taxon>
        <taxon>Asterales</taxon>
        <taxon>Asteraceae</taxon>
        <taxon>Asteroideae</taxon>
        <taxon>Heliantheae alliance</taxon>
        <taxon>Heliantheae</taxon>
        <taxon>Ambrosia</taxon>
    </lineage>
</organism>
<evidence type="ECO:0000313" key="2">
    <source>
        <dbReference type="EMBL" id="KAI7756352.1"/>
    </source>
</evidence>
<dbReference type="GO" id="GO:0005886">
    <property type="term" value="C:plasma membrane"/>
    <property type="evidence" value="ECO:0007669"/>
    <property type="project" value="TreeGrafter"/>
</dbReference>
<dbReference type="Proteomes" id="UP001206925">
    <property type="component" value="Unassembled WGS sequence"/>
</dbReference>
<comment type="caution">
    <text evidence="2">The sequence shown here is derived from an EMBL/GenBank/DDBJ whole genome shotgun (WGS) entry which is preliminary data.</text>
</comment>